<gene>
    <name evidence="5" type="ORF">GAK31_01461</name>
</gene>
<evidence type="ECO:0000259" key="4">
    <source>
        <dbReference type="Pfam" id="PF01841"/>
    </source>
</evidence>
<dbReference type="SMART" id="SM00028">
    <property type="entry name" value="TPR"/>
    <property type="match status" value="4"/>
</dbReference>
<feature type="domain" description="Transglutaminase-like" evidence="4">
    <location>
        <begin position="19"/>
        <end position="89"/>
    </location>
</feature>
<accession>A0A7V8FHS5</accession>
<keyword evidence="1" id="KW-0677">Repeat</keyword>
<proteinExistence type="predicted"/>
<dbReference type="Proteomes" id="UP000487117">
    <property type="component" value="Unassembled WGS sequence"/>
</dbReference>
<feature type="repeat" description="TPR" evidence="3">
    <location>
        <begin position="183"/>
        <end position="216"/>
    </location>
</feature>
<dbReference type="Gene3D" id="1.25.40.10">
    <property type="entry name" value="Tetratricopeptide repeat domain"/>
    <property type="match status" value="2"/>
</dbReference>
<dbReference type="Gene3D" id="3.10.620.30">
    <property type="match status" value="1"/>
</dbReference>
<name>A0A7V8FHS5_STEMA</name>
<evidence type="ECO:0000313" key="5">
    <source>
        <dbReference type="EMBL" id="KAF1015977.1"/>
    </source>
</evidence>
<dbReference type="PROSITE" id="PS50005">
    <property type="entry name" value="TPR"/>
    <property type="match status" value="1"/>
</dbReference>
<keyword evidence="2 3" id="KW-0802">TPR repeat</keyword>
<dbReference type="PANTHER" id="PTHR45586">
    <property type="entry name" value="TPR REPEAT-CONTAINING PROTEIN PA4667"/>
    <property type="match status" value="1"/>
</dbReference>
<evidence type="ECO:0000313" key="6">
    <source>
        <dbReference type="Proteomes" id="UP000487117"/>
    </source>
</evidence>
<dbReference type="InterPro" id="IPR019734">
    <property type="entry name" value="TPR_rpt"/>
</dbReference>
<protein>
    <recommendedName>
        <fullName evidence="4">Transglutaminase-like domain-containing protein</fullName>
    </recommendedName>
</protein>
<dbReference type="Pfam" id="PF13432">
    <property type="entry name" value="TPR_16"/>
    <property type="match status" value="2"/>
</dbReference>
<organism evidence="5 6">
    <name type="scientific">Stenotrophomonas maltophilia</name>
    <name type="common">Pseudomonas maltophilia</name>
    <name type="synonym">Xanthomonas maltophilia</name>
    <dbReference type="NCBI Taxonomy" id="40324"/>
    <lineage>
        <taxon>Bacteria</taxon>
        <taxon>Pseudomonadati</taxon>
        <taxon>Pseudomonadota</taxon>
        <taxon>Gammaproteobacteria</taxon>
        <taxon>Lysobacterales</taxon>
        <taxon>Lysobacteraceae</taxon>
        <taxon>Stenotrophomonas</taxon>
        <taxon>Stenotrophomonas maltophilia group</taxon>
    </lineage>
</organism>
<comment type="caution">
    <text evidence="5">The sequence shown here is derived from an EMBL/GenBank/DDBJ whole genome shotgun (WGS) entry which is preliminary data.</text>
</comment>
<dbReference type="AlphaFoldDB" id="A0A7V8FHS5"/>
<dbReference type="SUPFAM" id="SSF48452">
    <property type="entry name" value="TPR-like"/>
    <property type="match status" value="1"/>
</dbReference>
<dbReference type="InterPro" id="IPR051012">
    <property type="entry name" value="CellSynth/LPSAsmb/PSIAsmb"/>
</dbReference>
<evidence type="ECO:0000256" key="2">
    <source>
        <dbReference type="ARBA" id="ARBA00022803"/>
    </source>
</evidence>
<evidence type="ECO:0000256" key="3">
    <source>
        <dbReference type="PROSITE-ProRule" id="PRU00339"/>
    </source>
</evidence>
<dbReference type="InterPro" id="IPR011990">
    <property type="entry name" value="TPR-like_helical_dom_sf"/>
</dbReference>
<dbReference type="PANTHER" id="PTHR45586:SF1">
    <property type="entry name" value="LIPOPOLYSACCHARIDE ASSEMBLY PROTEIN B"/>
    <property type="match status" value="1"/>
</dbReference>
<dbReference type="SUPFAM" id="SSF54001">
    <property type="entry name" value="Cysteine proteinases"/>
    <property type="match status" value="1"/>
</dbReference>
<dbReference type="InterPro" id="IPR002931">
    <property type="entry name" value="Transglutaminase-like"/>
</dbReference>
<reference evidence="6" key="1">
    <citation type="journal article" date="2020" name="MBio">
        <title>Horizontal gene transfer to a defensive symbiont with a reduced genome amongst a multipartite beetle microbiome.</title>
        <authorList>
            <person name="Waterworth S.C."/>
            <person name="Florez L.V."/>
            <person name="Rees E.R."/>
            <person name="Hertweck C."/>
            <person name="Kaltenpoth M."/>
            <person name="Kwan J.C."/>
        </authorList>
    </citation>
    <scope>NUCLEOTIDE SEQUENCE [LARGE SCALE GENOMIC DNA]</scope>
</reference>
<dbReference type="Pfam" id="PF01841">
    <property type="entry name" value="Transglut_core"/>
    <property type="match status" value="1"/>
</dbReference>
<sequence>MPTPAEVLALPPPLRALLQQQVIDRGHSREQRLQALVEMIFSRQGLDLQYDADATLTLAEIWQQRRANCLSFTLLFVTLARKAGIDARVQEVGEVVSWYQDADQGVVFNVGHVNAGVEIAGGSATVDLDRNVLYDRHGPHAISDTRALAHFYNNRGAGRLVAGDADGARQLFAAALQQVAGFSQAWNNLGVLAHRQGDDLAARRAFETVLRDEPDNTAALSNASVLYQAAGLQAQAARLQQRLRRAQLQDPFAQYMQGAQAERAGRLDEAIAHYRRAVRLYDTAHQLHFGLARAYFLRGQLRRANAELTRAQQLGGAPLQARYQAKLDSLARWRAQQRTGR</sequence>
<dbReference type="InterPro" id="IPR038765">
    <property type="entry name" value="Papain-like_cys_pep_sf"/>
</dbReference>
<evidence type="ECO:0000256" key="1">
    <source>
        <dbReference type="ARBA" id="ARBA00022737"/>
    </source>
</evidence>
<dbReference type="EMBL" id="WNDS01000002">
    <property type="protein sequence ID" value="KAF1015977.1"/>
    <property type="molecule type" value="Genomic_DNA"/>
</dbReference>